<protein>
    <recommendedName>
        <fullName evidence="10">SigE family RNA polymerase sigma factor</fullName>
    </recommendedName>
</protein>
<evidence type="ECO:0000259" key="7">
    <source>
        <dbReference type="Pfam" id="PF08281"/>
    </source>
</evidence>
<dbReference type="NCBIfam" id="TIGR02983">
    <property type="entry name" value="SigE-fam_strep"/>
    <property type="match status" value="1"/>
</dbReference>
<dbReference type="NCBIfam" id="TIGR02937">
    <property type="entry name" value="sigma70-ECF"/>
    <property type="match status" value="1"/>
</dbReference>
<dbReference type="InterPro" id="IPR014284">
    <property type="entry name" value="RNA_pol_sigma-70_dom"/>
</dbReference>
<dbReference type="InterPro" id="IPR013324">
    <property type="entry name" value="RNA_pol_sigma_r3/r4-like"/>
</dbReference>
<proteinExistence type="inferred from homology"/>
<dbReference type="Gene3D" id="1.10.10.10">
    <property type="entry name" value="Winged helix-like DNA-binding domain superfamily/Winged helix DNA-binding domain"/>
    <property type="match status" value="1"/>
</dbReference>
<dbReference type="SUPFAM" id="SSF88946">
    <property type="entry name" value="Sigma2 domain of RNA polymerase sigma factors"/>
    <property type="match status" value="1"/>
</dbReference>
<dbReference type="InterPro" id="IPR036388">
    <property type="entry name" value="WH-like_DNA-bd_sf"/>
</dbReference>
<evidence type="ECO:0000256" key="1">
    <source>
        <dbReference type="ARBA" id="ARBA00010641"/>
    </source>
</evidence>
<reference evidence="9" key="1">
    <citation type="submission" date="2017-02" db="EMBL/GenBank/DDBJ databases">
        <title>Tessaracoccus aquaemaris sp. nov., isolated from the intestine of a Korean rockfish, Sebastes schlegelii, in a marine aquaculture pond.</title>
        <authorList>
            <person name="Tak E.J."/>
            <person name="Bae J.-W."/>
        </authorList>
    </citation>
    <scope>NUCLEOTIDE SEQUENCE [LARGE SCALE GENOMIC DNA]</scope>
    <source>
        <strain evidence="9">NSG39</strain>
    </source>
</reference>
<name>A0A1Q2CN95_9ACTN</name>
<evidence type="ECO:0000256" key="2">
    <source>
        <dbReference type="ARBA" id="ARBA00023015"/>
    </source>
</evidence>
<dbReference type="Gene3D" id="1.10.1740.10">
    <property type="match status" value="1"/>
</dbReference>
<dbReference type="InterPro" id="IPR013325">
    <property type="entry name" value="RNA_pol_sigma_r2"/>
</dbReference>
<sequence length="175" mass="19538">MGMKGNQPDEAFTGFVSAHSQALRRTAYLLTGNTSTAEDLLQDALVKTWLAWKRVEQATAAAYTRRIMVNLATDRWRRKRYDTVSADVAQWRPDPAAEREFAATDDRSFIVRQLAALNPRERAIVVLRYYHDLSEADVADSVGCSVGTVKSTCSRALARLRTRAEAAQITSRSIS</sequence>
<dbReference type="Proteomes" id="UP000188145">
    <property type="component" value="Chromosome"/>
</dbReference>
<dbReference type="Pfam" id="PF04542">
    <property type="entry name" value="Sigma70_r2"/>
    <property type="match status" value="1"/>
</dbReference>
<keyword evidence="3" id="KW-0731">Sigma factor</keyword>
<feature type="domain" description="RNA polymerase sigma factor 70 region 4 type 2" evidence="7">
    <location>
        <begin position="111"/>
        <end position="160"/>
    </location>
</feature>
<keyword evidence="9" id="KW-1185">Reference proteome</keyword>
<dbReference type="Pfam" id="PF08281">
    <property type="entry name" value="Sigma70_r4_2"/>
    <property type="match status" value="1"/>
</dbReference>
<dbReference type="InterPro" id="IPR007627">
    <property type="entry name" value="RNA_pol_sigma70_r2"/>
</dbReference>
<keyword evidence="2" id="KW-0805">Transcription regulation</keyword>
<dbReference type="GO" id="GO:0006352">
    <property type="term" value="P:DNA-templated transcription initiation"/>
    <property type="evidence" value="ECO:0007669"/>
    <property type="project" value="InterPro"/>
</dbReference>
<keyword evidence="5" id="KW-0804">Transcription</keyword>
<dbReference type="EMBL" id="CP019606">
    <property type="protein sequence ID" value="AQP47535.1"/>
    <property type="molecule type" value="Genomic_DNA"/>
</dbReference>
<dbReference type="InterPro" id="IPR013249">
    <property type="entry name" value="RNA_pol_sigma70_r4_t2"/>
</dbReference>
<evidence type="ECO:0000313" key="9">
    <source>
        <dbReference type="Proteomes" id="UP000188145"/>
    </source>
</evidence>
<feature type="domain" description="RNA polymerase sigma-70 region 2" evidence="6">
    <location>
        <begin position="16"/>
        <end position="80"/>
    </location>
</feature>
<evidence type="ECO:0000313" key="8">
    <source>
        <dbReference type="EMBL" id="AQP47535.1"/>
    </source>
</evidence>
<evidence type="ECO:0000259" key="6">
    <source>
        <dbReference type="Pfam" id="PF04542"/>
    </source>
</evidence>
<dbReference type="SUPFAM" id="SSF88659">
    <property type="entry name" value="Sigma3 and sigma4 domains of RNA polymerase sigma factors"/>
    <property type="match status" value="1"/>
</dbReference>
<evidence type="ECO:0008006" key="10">
    <source>
        <dbReference type="Google" id="ProtNLM"/>
    </source>
</evidence>
<dbReference type="InterPro" id="IPR039425">
    <property type="entry name" value="RNA_pol_sigma-70-like"/>
</dbReference>
<dbReference type="PANTHER" id="PTHR43133:SF50">
    <property type="entry name" value="ECF RNA POLYMERASE SIGMA FACTOR SIGM"/>
    <property type="match status" value="1"/>
</dbReference>
<dbReference type="PANTHER" id="PTHR43133">
    <property type="entry name" value="RNA POLYMERASE ECF-TYPE SIGMA FACTO"/>
    <property type="match status" value="1"/>
</dbReference>
<accession>A0A1Q2CN95</accession>
<gene>
    <name evidence="8" type="ORF">BW730_08570</name>
</gene>
<evidence type="ECO:0000256" key="3">
    <source>
        <dbReference type="ARBA" id="ARBA00023082"/>
    </source>
</evidence>
<dbReference type="GO" id="GO:0003677">
    <property type="term" value="F:DNA binding"/>
    <property type="evidence" value="ECO:0007669"/>
    <property type="project" value="UniProtKB-KW"/>
</dbReference>
<dbReference type="GO" id="GO:0016987">
    <property type="term" value="F:sigma factor activity"/>
    <property type="evidence" value="ECO:0007669"/>
    <property type="project" value="UniProtKB-KW"/>
</dbReference>
<dbReference type="CDD" id="cd06171">
    <property type="entry name" value="Sigma70_r4"/>
    <property type="match status" value="1"/>
</dbReference>
<dbReference type="AlphaFoldDB" id="A0A1Q2CN95"/>
<organism evidence="8 9">
    <name type="scientific">Tessaracoccus aquimaris</name>
    <dbReference type="NCBI Taxonomy" id="1332264"/>
    <lineage>
        <taxon>Bacteria</taxon>
        <taxon>Bacillati</taxon>
        <taxon>Actinomycetota</taxon>
        <taxon>Actinomycetes</taxon>
        <taxon>Propionibacteriales</taxon>
        <taxon>Propionibacteriaceae</taxon>
        <taxon>Tessaracoccus</taxon>
    </lineage>
</organism>
<comment type="similarity">
    <text evidence="1">Belongs to the sigma-70 factor family. ECF subfamily.</text>
</comment>
<dbReference type="InterPro" id="IPR014325">
    <property type="entry name" value="RNA_pol_sigma-E_actinobac"/>
</dbReference>
<evidence type="ECO:0000256" key="5">
    <source>
        <dbReference type="ARBA" id="ARBA00023163"/>
    </source>
</evidence>
<evidence type="ECO:0000256" key="4">
    <source>
        <dbReference type="ARBA" id="ARBA00023125"/>
    </source>
</evidence>
<dbReference type="OrthoDB" id="3692620at2"/>
<keyword evidence="4" id="KW-0238">DNA-binding</keyword>
<dbReference type="KEGG" id="tes:BW730_08570"/>
<dbReference type="STRING" id="1332264.BW730_08570"/>